<evidence type="ECO:0000256" key="1">
    <source>
        <dbReference type="SAM" id="SignalP"/>
    </source>
</evidence>
<keyword evidence="3" id="KW-1185">Reference proteome</keyword>
<accession>D7TLJ9</accession>
<dbReference type="AlphaFoldDB" id="D7TLJ9"/>
<dbReference type="STRING" id="29760.D7TLJ9"/>
<keyword evidence="1" id="KW-0732">Signal</keyword>
<feature type="signal peptide" evidence="1">
    <location>
        <begin position="1"/>
        <end position="28"/>
    </location>
</feature>
<dbReference type="Proteomes" id="UP000009183">
    <property type="component" value="Chromosome 5"/>
</dbReference>
<reference evidence="3" key="1">
    <citation type="journal article" date="2007" name="Nature">
        <title>The grapevine genome sequence suggests ancestral hexaploidization in major angiosperm phyla.</title>
        <authorList>
            <consortium name="The French-Italian Public Consortium for Grapevine Genome Characterization."/>
            <person name="Jaillon O."/>
            <person name="Aury J.-M."/>
            <person name="Noel B."/>
            <person name="Policriti A."/>
            <person name="Clepet C."/>
            <person name="Casagrande A."/>
            <person name="Choisne N."/>
            <person name="Aubourg S."/>
            <person name="Vitulo N."/>
            <person name="Jubin C."/>
            <person name="Vezzi A."/>
            <person name="Legeai F."/>
            <person name="Hugueney P."/>
            <person name="Dasilva C."/>
            <person name="Horner D."/>
            <person name="Mica E."/>
            <person name="Jublot D."/>
            <person name="Poulain J."/>
            <person name="Bruyere C."/>
            <person name="Billault A."/>
            <person name="Segurens B."/>
            <person name="Gouyvenoux M."/>
            <person name="Ugarte E."/>
            <person name="Cattonaro F."/>
            <person name="Anthouard V."/>
            <person name="Vico V."/>
            <person name="Del Fabbro C."/>
            <person name="Alaux M."/>
            <person name="Di Gaspero G."/>
            <person name="Dumas V."/>
            <person name="Felice N."/>
            <person name="Paillard S."/>
            <person name="Juman I."/>
            <person name="Moroldo M."/>
            <person name="Scalabrin S."/>
            <person name="Canaguier A."/>
            <person name="Le Clainche I."/>
            <person name="Malacrida G."/>
            <person name="Durand E."/>
            <person name="Pesole G."/>
            <person name="Laucou V."/>
            <person name="Chatelet P."/>
            <person name="Merdinoglu D."/>
            <person name="Delledonne M."/>
            <person name="Pezzotti M."/>
            <person name="Lecharny A."/>
            <person name="Scarpelli C."/>
            <person name="Artiguenave F."/>
            <person name="Pe M.E."/>
            <person name="Valle G."/>
            <person name="Morgante M."/>
            <person name="Caboche M."/>
            <person name="Adam-Blondon A.-F."/>
            <person name="Weissenbach J."/>
            <person name="Quetier F."/>
            <person name="Wincker P."/>
        </authorList>
    </citation>
    <scope>NUCLEOTIDE SEQUENCE [LARGE SCALE GENOMIC DNA]</scope>
    <source>
        <strain evidence="3">cv. Pinot noir / PN40024</strain>
    </source>
</reference>
<protein>
    <submittedName>
        <fullName evidence="2">Uncharacterized protein</fullName>
    </submittedName>
</protein>
<name>D7TLJ9_VITVI</name>
<dbReference type="PaxDb" id="29760-VIT_05s0165g00240.t01"/>
<dbReference type="EMBL" id="FN595997">
    <property type="protein sequence ID" value="CBI31372.3"/>
    <property type="molecule type" value="Genomic_DNA"/>
</dbReference>
<proteinExistence type="predicted"/>
<evidence type="ECO:0000313" key="3">
    <source>
        <dbReference type="Proteomes" id="UP000009183"/>
    </source>
</evidence>
<feature type="chain" id="PRO_5003106541" evidence="1">
    <location>
        <begin position="29"/>
        <end position="49"/>
    </location>
</feature>
<dbReference type="HOGENOM" id="CLU_3145561_0_0_1"/>
<sequence>MCVDEGIFFFSLSFSFFSFLFSRRGVFADIVGTFGYNPFAIIDRLDVRK</sequence>
<dbReference type="InParanoid" id="D7TLJ9"/>
<organism evidence="2 3">
    <name type="scientific">Vitis vinifera</name>
    <name type="common">Grape</name>
    <dbReference type="NCBI Taxonomy" id="29760"/>
    <lineage>
        <taxon>Eukaryota</taxon>
        <taxon>Viridiplantae</taxon>
        <taxon>Streptophyta</taxon>
        <taxon>Embryophyta</taxon>
        <taxon>Tracheophyta</taxon>
        <taxon>Spermatophyta</taxon>
        <taxon>Magnoliopsida</taxon>
        <taxon>eudicotyledons</taxon>
        <taxon>Gunneridae</taxon>
        <taxon>Pentapetalae</taxon>
        <taxon>rosids</taxon>
        <taxon>Vitales</taxon>
        <taxon>Vitaceae</taxon>
        <taxon>Viteae</taxon>
        <taxon>Vitis</taxon>
    </lineage>
</organism>
<gene>
    <name evidence="2" type="ordered locus">VIT_05s0165g00240</name>
</gene>
<evidence type="ECO:0000313" key="2">
    <source>
        <dbReference type="EMBL" id="CBI31372.3"/>
    </source>
</evidence>